<evidence type="ECO:0008006" key="3">
    <source>
        <dbReference type="Google" id="ProtNLM"/>
    </source>
</evidence>
<dbReference type="Proteomes" id="UP000515563">
    <property type="component" value="Chromosome"/>
</dbReference>
<sequence>MFLADVAPELRDEQRVLFQNLRAVGMVVTYRRAEPWTDRPALRKFGLATGTFRVSMRYQITDARLAQTATDVGYTYTVRENRLWLVADDHLDRAIGSGRQPWDYGKIAVVKRKNILVIVNQGGELLAQNLADQTVRTAKAVRKLWKGHLQVVPVVVAMREPDVLTELPQMIPDDEPARIQAMPNPAANSQPVGGYLVIRPAALRTFDSAKETHALVHLLAVRLGDSAPRWLAEGMARYAENQQLVAAGRGPEIAEARTEINKRVLGDLTRLPADDEFSATDSYDISWVAVEHLIKQIGFKPVTEYYVQVARRGYNQFAQERLMKEYTGFTEATLVESLRSLAG</sequence>
<evidence type="ECO:0000313" key="1">
    <source>
        <dbReference type="EMBL" id="QNE22908.1"/>
    </source>
</evidence>
<protein>
    <recommendedName>
        <fullName evidence="3">Peptidase MA-like domain-containing protein</fullName>
    </recommendedName>
</protein>
<gene>
    <name evidence="1" type="ORF">F1D05_12800</name>
</gene>
<reference evidence="1 2" key="2">
    <citation type="journal article" date="2020" name="Microbiol. Resour. Announc.">
        <title>Antarctic desert soil bacteria exhibit high novel natural product potential, evaluated through long-read genome sequencing and comparative genomics.</title>
        <authorList>
            <person name="Benaud N."/>
            <person name="Edwards R.J."/>
            <person name="Amos T.G."/>
            <person name="D'Agostino P.M."/>
            <person name="Gutierrez-Chavez C."/>
            <person name="Montgomery K."/>
            <person name="Nicetic I."/>
            <person name="Ferrari B.C."/>
        </authorList>
    </citation>
    <scope>NUCLEOTIDE SEQUENCE [LARGE SCALE GENOMIC DNA]</scope>
    <source>
        <strain evidence="1 2">SPB151</strain>
    </source>
</reference>
<accession>A0A7G6X9J3</accession>
<name>A0A7G6X9J3_9ACTN</name>
<keyword evidence="2" id="KW-1185">Reference proteome</keyword>
<organism evidence="1 2">
    <name type="scientific">Kribbella qitaiheensis</name>
    <dbReference type="NCBI Taxonomy" id="1544730"/>
    <lineage>
        <taxon>Bacteria</taxon>
        <taxon>Bacillati</taxon>
        <taxon>Actinomycetota</taxon>
        <taxon>Actinomycetes</taxon>
        <taxon>Propionibacteriales</taxon>
        <taxon>Kribbellaceae</taxon>
        <taxon>Kribbella</taxon>
    </lineage>
</organism>
<proteinExistence type="predicted"/>
<reference evidence="2" key="1">
    <citation type="submission" date="2019-09" db="EMBL/GenBank/DDBJ databases">
        <title>Antimicrobial potential of Antarctic Bacteria.</title>
        <authorList>
            <person name="Benaud N."/>
            <person name="Edwards R.J."/>
            <person name="Ferrari B.C."/>
        </authorList>
    </citation>
    <scope>NUCLEOTIDE SEQUENCE [LARGE SCALE GENOMIC DNA]</scope>
    <source>
        <strain evidence="2">SPB151</strain>
    </source>
</reference>
<dbReference type="AlphaFoldDB" id="A0A7G6X9J3"/>
<dbReference type="EMBL" id="CP043661">
    <property type="protein sequence ID" value="QNE22908.1"/>
    <property type="molecule type" value="Genomic_DNA"/>
</dbReference>
<evidence type="ECO:0000313" key="2">
    <source>
        <dbReference type="Proteomes" id="UP000515563"/>
    </source>
</evidence>
<dbReference type="KEGG" id="kqi:F1D05_12800"/>